<dbReference type="Proteomes" id="UP000011115">
    <property type="component" value="Unassembled WGS sequence"/>
</dbReference>
<evidence type="ECO:0000256" key="1">
    <source>
        <dbReference type="SAM" id="MobiDB-lite"/>
    </source>
</evidence>
<organism evidence="2 3">
    <name type="scientific">Solanum tuberosum</name>
    <name type="common">Potato</name>
    <dbReference type="NCBI Taxonomy" id="4113"/>
    <lineage>
        <taxon>Eukaryota</taxon>
        <taxon>Viridiplantae</taxon>
        <taxon>Streptophyta</taxon>
        <taxon>Embryophyta</taxon>
        <taxon>Tracheophyta</taxon>
        <taxon>Spermatophyta</taxon>
        <taxon>Magnoliopsida</taxon>
        <taxon>eudicotyledons</taxon>
        <taxon>Gunneridae</taxon>
        <taxon>Pentapetalae</taxon>
        <taxon>asterids</taxon>
        <taxon>lamiids</taxon>
        <taxon>Solanales</taxon>
        <taxon>Solanaceae</taxon>
        <taxon>Solanoideae</taxon>
        <taxon>Solaneae</taxon>
        <taxon>Solanum</taxon>
    </lineage>
</organism>
<proteinExistence type="predicted"/>
<accession>M1E028</accession>
<keyword evidence="3" id="KW-1185">Reference proteome</keyword>
<evidence type="ECO:0008006" key="4">
    <source>
        <dbReference type="Google" id="ProtNLM"/>
    </source>
</evidence>
<sequence length="187" mass="20960">MHVLILFSGIARLNSRRWIENWHVGPIGELGQARRTTQQFAKSPPITLNFMLYVLFDSVTFGEKPEVAKSTRQLTKNMVRTNLGGSGPPKKRRQELTPRDKGKRKKNIAKKVAADNQGQLSEPEEEQPLISRRDEIQAKSQTASTRVHLDAIPLATDLVPAQAPPVILMPPVVPHPRLLNRLKDDGL</sequence>
<name>M1E028_SOLTU</name>
<dbReference type="PaxDb" id="4113-PGSC0003DMT400097177"/>
<dbReference type="HOGENOM" id="CLU_029307_8_0_1"/>
<dbReference type="AlphaFoldDB" id="M1E028"/>
<reference evidence="3" key="1">
    <citation type="journal article" date="2011" name="Nature">
        <title>Genome sequence and analysis of the tuber crop potato.</title>
        <authorList>
            <consortium name="The Potato Genome Sequencing Consortium"/>
        </authorList>
    </citation>
    <scope>NUCLEOTIDE SEQUENCE [LARGE SCALE GENOMIC DNA]</scope>
    <source>
        <strain evidence="3">cv. DM1-3 516 R44</strain>
    </source>
</reference>
<dbReference type="Gramene" id="PGSC0003DMT400097177">
    <property type="protein sequence ID" value="PGSC0003DMT400097177"/>
    <property type="gene ID" value="PGSC0003DMG400046748"/>
</dbReference>
<dbReference type="EnsemblPlants" id="PGSC0003DMT400097177">
    <property type="protein sequence ID" value="PGSC0003DMT400097177"/>
    <property type="gene ID" value="PGSC0003DMG400046748"/>
</dbReference>
<protein>
    <recommendedName>
        <fullName evidence="4">Integrase core domain containing protein</fullName>
    </recommendedName>
</protein>
<dbReference type="InParanoid" id="M1E028"/>
<reference evidence="2" key="2">
    <citation type="submission" date="2015-06" db="UniProtKB">
        <authorList>
            <consortium name="EnsemblPlants"/>
        </authorList>
    </citation>
    <scope>IDENTIFICATION</scope>
    <source>
        <strain evidence="2">DM1-3 516 R44</strain>
    </source>
</reference>
<feature type="region of interest" description="Disordered" evidence="1">
    <location>
        <begin position="72"/>
        <end position="130"/>
    </location>
</feature>
<evidence type="ECO:0000313" key="2">
    <source>
        <dbReference type="EnsemblPlants" id="PGSC0003DMT400097177"/>
    </source>
</evidence>
<evidence type="ECO:0000313" key="3">
    <source>
        <dbReference type="Proteomes" id="UP000011115"/>
    </source>
</evidence>